<proteinExistence type="predicted"/>
<evidence type="ECO:0000256" key="1">
    <source>
        <dbReference type="SAM" id="MobiDB-lite"/>
    </source>
</evidence>
<feature type="compositionally biased region" description="Basic residues" evidence="1">
    <location>
        <begin position="1"/>
        <end position="11"/>
    </location>
</feature>
<evidence type="ECO:0000313" key="2">
    <source>
        <dbReference type="EMBL" id="BAD16155.1"/>
    </source>
</evidence>
<feature type="compositionally biased region" description="Basic residues" evidence="1">
    <location>
        <begin position="20"/>
        <end position="34"/>
    </location>
</feature>
<sequence>MSAGTRPRRRGRFDAAPLSCHRRPPRHATRRQRQIRPLGPGSTPASTPLAASTCTAAPLTPRPVTPPRTAMTLASGQVQRQGAESSHGGARSGGGTAGSETSRRAVAVARPSRAASSSSC</sequence>
<reference evidence="3" key="2">
    <citation type="journal article" date="2008" name="Nucleic Acids Res.">
        <title>The rice annotation project database (RAP-DB): 2008 update.</title>
        <authorList>
            <consortium name="The rice annotation project (RAP)"/>
        </authorList>
    </citation>
    <scope>GENOME REANNOTATION</scope>
    <source>
        <strain evidence="3">cv. Nipponbare</strain>
    </source>
</reference>
<feature type="compositionally biased region" description="Polar residues" evidence="1">
    <location>
        <begin position="43"/>
        <end position="54"/>
    </location>
</feature>
<protein>
    <submittedName>
        <fullName evidence="2">Uncharacterized protein</fullName>
    </submittedName>
</protein>
<feature type="compositionally biased region" description="Low complexity" evidence="1">
    <location>
        <begin position="98"/>
        <end position="120"/>
    </location>
</feature>
<dbReference type="AlphaFoldDB" id="Q6Z2I5"/>
<reference evidence="3" key="1">
    <citation type="journal article" date="2005" name="Nature">
        <title>The map-based sequence of the rice genome.</title>
        <authorList>
            <consortium name="International rice genome sequencing project (IRGSP)"/>
            <person name="Matsumoto T."/>
            <person name="Wu J."/>
            <person name="Kanamori H."/>
            <person name="Katayose Y."/>
            <person name="Fujisawa M."/>
            <person name="Namiki N."/>
            <person name="Mizuno H."/>
            <person name="Yamamoto K."/>
            <person name="Antonio B.A."/>
            <person name="Baba T."/>
            <person name="Sakata K."/>
            <person name="Nagamura Y."/>
            <person name="Aoki H."/>
            <person name="Arikawa K."/>
            <person name="Arita K."/>
            <person name="Bito T."/>
            <person name="Chiden Y."/>
            <person name="Fujitsuka N."/>
            <person name="Fukunaka R."/>
            <person name="Hamada M."/>
            <person name="Harada C."/>
            <person name="Hayashi A."/>
            <person name="Hijishita S."/>
            <person name="Honda M."/>
            <person name="Hosokawa S."/>
            <person name="Ichikawa Y."/>
            <person name="Idonuma A."/>
            <person name="Iijima M."/>
            <person name="Ikeda M."/>
            <person name="Ikeno M."/>
            <person name="Ito K."/>
            <person name="Ito S."/>
            <person name="Ito T."/>
            <person name="Ito Y."/>
            <person name="Ito Y."/>
            <person name="Iwabuchi A."/>
            <person name="Kamiya K."/>
            <person name="Karasawa W."/>
            <person name="Kurita K."/>
            <person name="Katagiri S."/>
            <person name="Kikuta A."/>
            <person name="Kobayashi H."/>
            <person name="Kobayashi N."/>
            <person name="Machita K."/>
            <person name="Maehara T."/>
            <person name="Masukawa M."/>
            <person name="Mizubayashi T."/>
            <person name="Mukai Y."/>
            <person name="Nagasaki H."/>
            <person name="Nagata Y."/>
            <person name="Naito S."/>
            <person name="Nakashima M."/>
            <person name="Nakama Y."/>
            <person name="Nakamichi Y."/>
            <person name="Nakamura M."/>
            <person name="Meguro A."/>
            <person name="Negishi M."/>
            <person name="Ohta I."/>
            <person name="Ohta T."/>
            <person name="Okamoto M."/>
            <person name="Ono N."/>
            <person name="Saji S."/>
            <person name="Sakaguchi M."/>
            <person name="Sakai K."/>
            <person name="Shibata M."/>
            <person name="Shimokawa T."/>
            <person name="Song J."/>
            <person name="Takazaki Y."/>
            <person name="Terasawa K."/>
            <person name="Tsugane M."/>
            <person name="Tsuji K."/>
            <person name="Ueda S."/>
            <person name="Waki K."/>
            <person name="Yamagata H."/>
            <person name="Yamamoto M."/>
            <person name="Yamamoto S."/>
            <person name="Yamane H."/>
            <person name="Yoshiki S."/>
            <person name="Yoshihara R."/>
            <person name="Yukawa K."/>
            <person name="Zhong H."/>
            <person name="Yano M."/>
            <person name="Yuan Q."/>
            <person name="Ouyang S."/>
            <person name="Liu J."/>
            <person name="Jones K.M."/>
            <person name="Gansberger K."/>
            <person name="Moffat K."/>
            <person name="Hill J."/>
            <person name="Bera J."/>
            <person name="Fadrosh D."/>
            <person name="Jin S."/>
            <person name="Johri S."/>
            <person name="Kim M."/>
            <person name="Overton L."/>
            <person name="Reardon M."/>
            <person name="Tsitrin T."/>
            <person name="Vuong H."/>
            <person name="Weaver B."/>
            <person name="Ciecko A."/>
            <person name="Tallon L."/>
            <person name="Jackson J."/>
            <person name="Pai G."/>
            <person name="Aken S.V."/>
            <person name="Utterback T."/>
            <person name="Reidmuller S."/>
            <person name="Feldblyum T."/>
            <person name="Hsiao J."/>
            <person name="Zismann V."/>
            <person name="Iobst S."/>
            <person name="de Vazeille A.R."/>
            <person name="Buell C.R."/>
            <person name="Ying K."/>
            <person name="Li Y."/>
            <person name="Lu T."/>
            <person name="Huang Y."/>
            <person name="Zhao Q."/>
            <person name="Feng Q."/>
            <person name="Zhang L."/>
            <person name="Zhu J."/>
            <person name="Weng Q."/>
            <person name="Mu J."/>
            <person name="Lu Y."/>
            <person name="Fan D."/>
            <person name="Liu Y."/>
            <person name="Guan J."/>
            <person name="Zhang Y."/>
            <person name="Yu S."/>
            <person name="Liu X."/>
            <person name="Zhang Y."/>
            <person name="Hong G."/>
            <person name="Han B."/>
            <person name="Choisne N."/>
            <person name="Demange N."/>
            <person name="Orjeda G."/>
            <person name="Samain S."/>
            <person name="Cattolico L."/>
            <person name="Pelletier E."/>
            <person name="Couloux A."/>
            <person name="Segurens B."/>
            <person name="Wincker P."/>
            <person name="D'Hont A."/>
            <person name="Scarpelli C."/>
            <person name="Weissenbach J."/>
            <person name="Salanoubat M."/>
            <person name="Quetier F."/>
            <person name="Yu Y."/>
            <person name="Kim H.R."/>
            <person name="Rambo T."/>
            <person name="Currie J."/>
            <person name="Collura K."/>
            <person name="Luo M."/>
            <person name="Yang T."/>
            <person name="Ammiraju J.S.S."/>
            <person name="Engler F."/>
            <person name="Soderlund C."/>
            <person name="Wing R.A."/>
            <person name="Palmer L.E."/>
            <person name="de la Bastide M."/>
            <person name="Spiegel L."/>
            <person name="Nascimento L."/>
            <person name="Zutavern T."/>
            <person name="O'Shaughnessy A."/>
            <person name="Dike S."/>
            <person name="Dedhia N."/>
            <person name="Preston R."/>
            <person name="Balija V."/>
            <person name="McCombie W.R."/>
            <person name="Chow T."/>
            <person name="Chen H."/>
            <person name="Chung M."/>
            <person name="Chen C."/>
            <person name="Shaw J."/>
            <person name="Wu H."/>
            <person name="Hsiao K."/>
            <person name="Chao Y."/>
            <person name="Chu M."/>
            <person name="Cheng C."/>
            <person name="Hour A."/>
            <person name="Lee P."/>
            <person name="Lin S."/>
            <person name="Lin Y."/>
            <person name="Liou J."/>
            <person name="Liu S."/>
            <person name="Hsing Y."/>
            <person name="Raghuvanshi S."/>
            <person name="Mohanty A."/>
            <person name="Bharti A.K."/>
            <person name="Gaur A."/>
            <person name="Gupta V."/>
            <person name="Kumar D."/>
            <person name="Ravi V."/>
            <person name="Vij S."/>
            <person name="Kapur A."/>
            <person name="Khurana P."/>
            <person name="Khurana P."/>
            <person name="Khurana J.P."/>
            <person name="Tyagi A.K."/>
            <person name="Gaikwad K."/>
            <person name="Singh A."/>
            <person name="Dalal V."/>
            <person name="Srivastava S."/>
            <person name="Dixit A."/>
            <person name="Pal A.K."/>
            <person name="Ghazi I.A."/>
            <person name="Yadav M."/>
            <person name="Pandit A."/>
            <person name="Bhargava A."/>
            <person name="Sureshbabu K."/>
            <person name="Batra K."/>
            <person name="Sharma T.R."/>
            <person name="Mohapatra T."/>
            <person name="Singh N.K."/>
            <person name="Messing J."/>
            <person name="Nelson A.B."/>
            <person name="Fuks G."/>
            <person name="Kavchok S."/>
            <person name="Keizer G."/>
            <person name="Linton E."/>
            <person name="Llaca V."/>
            <person name="Song R."/>
            <person name="Tanyolac B."/>
            <person name="Young S."/>
            <person name="Ho-Il K."/>
            <person name="Hahn J.H."/>
            <person name="Sangsakoo G."/>
            <person name="Vanavichit A."/>
            <person name="de Mattos Luiz.A.T."/>
            <person name="Zimmer P.D."/>
            <person name="Malone G."/>
            <person name="Dellagostin O."/>
            <person name="de Oliveira A.C."/>
            <person name="Bevan M."/>
            <person name="Bancroft I."/>
            <person name="Minx P."/>
            <person name="Cordum H."/>
            <person name="Wilson R."/>
            <person name="Cheng Z."/>
            <person name="Jin W."/>
            <person name="Jiang J."/>
            <person name="Leong S.A."/>
            <person name="Iwama H."/>
            <person name="Gojobori T."/>
            <person name="Itoh T."/>
            <person name="Niimura Y."/>
            <person name="Fujii Y."/>
            <person name="Habara T."/>
            <person name="Sakai H."/>
            <person name="Sato Y."/>
            <person name="Wilson G."/>
            <person name="Kumar K."/>
            <person name="McCouch S."/>
            <person name="Juretic N."/>
            <person name="Hoen D."/>
            <person name="Wright S."/>
            <person name="Bruskiewich R."/>
            <person name="Bureau T."/>
            <person name="Miyao A."/>
            <person name="Hirochika H."/>
            <person name="Nishikawa T."/>
            <person name="Kadowaki K."/>
            <person name="Sugiura M."/>
            <person name="Burr B."/>
            <person name="Sasaki T."/>
        </authorList>
    </citation>
    <scope>NUCLEOTIDE SEQUENCE [LARGE SCALE GENOMIC DNA]</scope>
    <source>
        <strain evidence="3">cv. Nipponbare</strain>
    </source>
</reference>
<evidence type="ECO:0000313" key="3">
    <source>
        <dbReference type="Proteomes" id="UP000000763"/>
    </source>
</evidence>
<accession>Q6Z2I5</accession>
<organism evidence="2 3">
    <name type="scientific">Oryza sativa subsp. japonica</name>
    <name type="common">Rice</name>
    <dbReference type="NCBI Taxonomy" id="39947"/>
    <lineage>
        <taxon>Eukaryota</taxon>
        <taxon>Viridiplantae</taxon>
        <taxon>Streptophyta</taxon>
        <taxon>Embryophyta</taxon>
        <taxon>Tracheophyta</taxon>
        <taxon>Spermatophyta</taxon>
        <taxon>Magnoliopsida</taxon>
        <taxon>Liliopsida</taxon>
        <taxon>Poales</taxon>
        <taxon>Poaceae</taxon>
        <taxon>BOP clade</taxon>
        <taxon>Oryzoideae</taxon>
        <taxon>Oryzeae</taxon>
        <taxon>Oryzinae</taxon>
        <taxon>Oryza</taxon>
        <taxon>Oryza sativa</taxon>
    </lineage>
</organism>
<name>Q6Z2I5_ORYSJ</name>
<dbReference type="EMBL" id="AP005319">
    <property type="protein sequence ID" value="BAD16155.1"/>
    <property type="molecule type" value="Genomic_DNA"/>
</dbReference>
<feature type="region of interest" description="Disordered" evidence="1">
    <location>
        <begin position="1"/>
        <end position="120"/>
    </location>
</feature>
<dbReference type="Proteomes" id="UP000000763">
    <property type="component" value="Chromosome 2"/>
</dbReference>
<gene>
    <name evidence="2" type="primary">P0643A10.43</name>
</gene>